<sequence length="129" mass="13958">MPNKPIVKPATAMAARIRAAREAAQLTRPQAANLAGIPYNTLVNLEKGTVARSMQLPKLAAVYGVNSLWLETGRGQRASKAPVSLSEISSGDDRESRLIAIFRTAPESVRDVILQHAESLAQLTRKTLK</sequence>
<dbReference type="SUPFAM" id="SSF47413">
    <property type="entry name" value="lambda repressor-like DNA-binding domains"/>
    <property type="match status" value="1"/>
</dbReference>
<dbReference type="Proteomes" id="UP000550401">
    <property type="component" value="Unassembled WGS sequence"/>
</dbReference>
<keyword evidence="2" id="KW-0238">DNA-binding</keyword>
<comment type="caution">
    <text evidence="2">The sequence shown here is derived from an EMBL/GenBank/DDBJ whole genome shotgun (WGS) entry which is preliminary data.</text>
</comment>
<protein>
    <submittedName>
        <fullName evidence="2">DNA-binding XRE family transcriptional regulator</fullName>
    </submittedName>
</protein>
<evidence type="ECO:0000313" key="3">
    <source>
        <dbReference type="Proteomes" id="UP000550401"/>
    </source>
</evidence>
<dbReference type="EMBL" id="JACGXL010000001">
    <property type="protein sequence ID" value="MBA8886130.1"/>
    <property type="molecule type" value="Genomic_DNA"/>
</dbReference>
<keyword evidence="3" id="KW-1185">Reference proteome</keyword>
<reference evidence="2 3" key="1">
    <citation type="submission" date="2020-07" db="EMBL/GenBank/DDBJ databases">
        <title>Genomic Encyclopedia of Type Strains, Phase IV (KMG-V): Genome sequencing to study the core and pangenomes of soil and plant-associated prokaryotes.</title>
        <authorList>
            <person name="Whitman W."/>
        </authorList>
    </citation>
    <scope>NUCLEOTIDE SEQUENCE [LARGE SCALE GENOMIC DNA]</scope>
    <source>
        <strain evidence="2 3">RH2WT43</strain>
    </source>
</reference>
<evidence type="ECO:0000313" key="2">
    <source>
        <dbReference type="EMBL" id="MBA8886130.1"/>
    </source>
</evidence>
<dbReference type="PROSITE" id="PS50943">
    <property type="entry name" value="HTH_CROC1"/>
    <property type="match status" value="1"/>
</dbReference>
<name>A0A839EYZ1_9GAMM</name>
<dbReference type="InterPro" id="IPR010982">
    <property type="entry name" value="Lambda_DNA-bd_dom_sf"/>
</dbReference>
<gene>
    <name evidence="2" type="ORF">FHW12_000321</name>
</gene>
<dbReference type="Pfam" id="PF13560">
    <property type="entry name" value="HTH_31"/>
    <property type="match status" value="1"/>
</dbReference>
<dbReference type="AlphaFoldDB" id="A0A839EYZ1"/>
<organism evidence="2 3">
    <name type="scientific">Dokdonella fugitiva</name>
    <dbReference type="NCBI Taxonomy" id="328517"/>
    <lineage>
        <taxon>Bacteria</taxon>
        <taxon>Pseudomonadati</taxon>
        <taxon>Pseudomonadota</taxon>
        <taxon>Gammaproteobacteria</taxon>
        <taxon>Lysobacterales</taxon>
        <taxon>Rhodanobacteraceae</taxon>
        <taxon>Dokdonella</taxon>
    </lineage>
</organism>
<proteinExistence type="predicted"/>
<dbReference type="RefSeq" id="WP_182529238.1">
    <property type="nucleotide sequence ID" value="NZ_JACGXL010000001.1"/>
</dbReference>
<accession>A0A839EYZ1</accession>
<dbReference type="InterPro" id="IPR001387">
    <property type="entry name" value="Cro/C1-type_HTH"/>
</dbReference>
<dbReference type="SMART" id="SM00530">
    <property type="entry name" value="HTH_XRE"/>
    <property type="match status" value="1"/>
</dbReference>
<feature type="domain" description="HTH cro/C1-type" evidence="1">
    <location>
        <begin position="17"/>
        <end position="70"/>
    </location>
</feature>
<dbReference type="Gene3D" id="1.10.260.40">
    <property type="entry name" value="lambda repressor-like DNA-binding domains"/>
    <property type="match status" value="1"/>
</dbReference>
<evidence type="ECO:0000259" key="1">
    <source>
        <dbReference type="PROSITE" id="PS50943"/>
    </source>
</evidence>
<dbReference type="GO" id="GO:0003677">
    <property type="term" value="F:DNA binding"/>
    <property type="evidence" value="ECO:0007669"/>
    <property type="project" value="UniProtKB-KW"/>
</dbReference>